<gene>
    <name evidence="1" type="ORF">BV25DRAFT_1914843</name>
</gene>
<organism evidence="1 2">
    <name type="scientific">Artomyces pyxidatus</name>
    <dbReference type="NCBI Taxonomy" id="48021"/>
    <lineage>
        <taxon>Eukaryota</taxon>
        <taxon>Fungi</taxon>
        <taxon>Dikarya</taxon>
        <taxon>Basidiomycota</taxon>
        <taxon>Agaricomycotina</taxon>
        <taxon>Agaricomycetes</taxon>
        <taxon>Russulales</taxon>
        <taxon>Auriscalpiaceae</taxon>
        <taxon>Artomyces</taxon>
    </lineage>
</organism>
<evidence type="ECO:0000313" key="2">
    <source>
        <dbReference type="Proteomes" id="UP000814140"/>
    </source>
</evidence>
<comment type="caution">
    <text evidence="1">The sequence shown here is derived from an EMBL/GenBank/DDBJ whole genome shotgun (WGS) entry which is preliminary data.</text>
</comment>
<evidence type="ECO:0000313" key="1">
    <source>
        <dbReference type="EMBL" id="KAI0063756.1"/>
    </source>
</evidence>
<protein>
    <submittedName>
        <fullName evidence="1">Uncharacterized protein</fullName>
    </submittedName>
</protein>
<accession>A0ACB8T6Z0</accession>
<reference evidence="1" key="2">
    <citation type="journal article" date="2022" name="New Phytol.">
        <title>Evolutionary transition to the ectomycorrhizal habit in the genomes of a hyperdiverse lineage of mushroom-forming fungi.</title>
        <authorList>
            <person name="Looney B."/>
            <person name="Miyauchi S."/>
            <person name="Morin E."/>
            <person name="Drula E."/>
            <person name="Courty P.E."/>
            <person name="Kohler A."/>
            <person name="Kuo A."/>
            <person name="LaButti K."/>
            <person name="Pangilinan J."/>
            <person name="Lipzen A."/>
            <person name="Riley R."/>
            <person name="Andreopoulos W."/>
            <person name="He G."/>
            <person name="Johnson J."/>
            <person name="Nolan M."/>
            <person name="Tritt A."/>
            <person name="Barry K.W."/>
            <person name="Grigoriev I.V."/>
            <person name="Nagy L.G."/>
            <person name="Hibbett D."/>
            <person name="Henrissat B."/>
            <person name="Matheny P.B."/>
            <person name="Labbe J."/>
            <person name="Martin F.M."/>
        </authorList>
    </citation>
    <scope>NUCLEOTIDE SEQUENCE</scope>
    <source>
        <strain evidence="1">HHB10654</strain>
    </source>
</reference>
<dbReference type="EMBL" id="MU277201">
    <property type="protein sequence ID" value="KAI0063756.1"/>
    <property type="molecule type" value="Genomic_DNA"/>
</dbReference>
<keyword evidence="2" id="KW-1185">Reference proteome</keyword>
<name>A0ACB8T6Z0_9AGAM</name>
<proteinExistence type="predicted"/>
<dbReference type="Proteomes" id="UP000814140">
    <property type="component" value="Unassembled WGS sequence"/>
</dbReference>
<sequence>MLSSKRHPTLSSKTRNLKKPDGRHKALIIGITYRNATAGDRYQPLSGPAIDAHDMESLLLQTYAFRKEDIVVMTDDDDNLIGSSRWPSHENILNAIAALVKGARPGDNFVFHYSGHSGQQTAKVDQEEEDGLDEFLVTCDQKTILDDDLRRFLVDPLPCGTRLTAILDACHSGTLLDLNHYNCNCNWFLRRRNSDCAFPLHSPALSTPTSPAAGVLDEKAVRHRKRMMSADDAAVRMVSRQKVLKKRLAGVMNAARAVARIGTLAKERRIQQGSKSLNTRVEICSKKCRAFAAADGGPVVISLSACADHQITWEDGTRGAAMTYILVEILSKNPSIKVGSLGIALRKELYSAALNRHRHVKKYIKENLGGRVPDDKQTEYATLIVFDVQNPLVGSLRRLSMKEEFLVRRPLI</sequence>
<reference evidence="1" key="1">
    <citation type="submission" date="2021-03" db="EMBL/GenBank/DDBJ databases">
        <authorList>
            <consortium name="DOE Joint Genome Institute"/>
            <person name="Ahrendt S."/>
            <person name="Looney B.P."/>
            <person name="Miyauchi S."/>
            <person name="Morin E."/>
            <person name="Drula E."/>
            <person name="Courty P.E."/>
            <person name="Chicoki N."/>
            <person name="Fauchery L."/>
            <person name="Kohler A."/>
            <person name="Kuo A."/>
            <person name="Labutti K."/>
            <person name="Pangilinan J."/>
            <person name="Lipzen A."/>
            <person name="Riley R."/>
            <person name="Andreopoulos W."/>
            <person name="He G."/>
            <person name="Johnson J."/>
            <person name="Barry K.W."/>
            <person name="Grigoriev I.V."/>
            <person name="Nagy L."/>
            <person name="Hibbett D."/>
            <person name="Henrissat B."/>
            <person name="Matheny P.B."/>
            <person name="Labbe J."/>
            <person name="Martin F."/>
        </authorList>
    </citation>
    <scope>NUCLEOTIDE SEQUENCE</scope>
    <source>
        <strain evidence="1">HHB10654</strain>
    </source>
</reference>